<keyword evidence="4" id="KW-1185">Reference proteome</keyword>
<organism evidence="3 4">
    <name type="scientific">Naematelia encephala</name>
    <dbReference type="NCBI Taxonomy" id="71784"/>
    <lineage>
        <taxon>Eukaryota</taxon>
        <taxon>Fungi</taxon>
        <taxon>Dikarya</taxon>
        <taxon>Basidiomycota</taxon>
        <taxon>Agaricomycotina</taxon>
        <taxon>Tremellomycetes</taxon>
        <taxon>Tremellales</taxon>
        <taxon>Naemateliaceae</taxon>
        <taxon>Naematelia</taxon>
    </lineage>
</organism>
<evidence type="ECO:0000256" key="1">
    <source>
        <dbReference type="SAM" id="Coils"/>
    </source>
</evidence>
<feature type="coiled-coil region" evidence="1">
    <location>
        <begin position="56"/>
        <end position="83"/>
    </location>
</feature>
<evidence type="ECO:0000313" key="3">
    <source>
        <dbReference type="EMBL" id="ORY34707.1"/>
    </source>
</evidence>
<protein>
    <submittedName>
        <fullName evidence="3">Uncharacterized protein</fullName>
    </submittedName>
</protein>
<feature type="compositionally biased region" description="Polar residues" evidence="2">
    <location>
        <begin position="284"/>
        <end position="293"/>
    </location>
</feature>
<dbReference type="AlphaFoldDB" id="A0A1Y2BJD9"/>
<proteinExistence type="predicted"/>
<feature type="compositionally biased region" description="Basic and acidic residues" evidence="2">
    <location>
        <begin position="390"/>
        <end position="402"/>
    </location>
</feature>
<dbReference type="Proteomes" id="UP000193986">
    <property type="component" value="Unassembled WGS sequence"/>
</dbReference>
<dbReference type="EMBL" id="MCFC01000002">
    <property type="protein sequence ID" value="ORY34707.1"/>
    <property type="molecule type" value="Genomic_DNA"/>
</dbReference>
<gene>
    <name evidence="3" type="ORF">BCR39DRAFT_556219</name>
</gene>
<keyword evidence="1" id="KW-0175">Coiled coil</keyword>
<evidence type="ECO:0000313" key="4">
    <source>
        <dbReference type="Proteomes" id="UP000193986"/>
    </source>
</evidence>
<feature type="region of interest" description="Disordered" evidence="2">
    <location>
        <begin position="264"/>
        <end position="402"/>
    </location>
</feature>
<comment type="caution">
    <text evidence="3">The sequence shown here is derived from an EMBL/GenBank/DDBJ whole genome shotgun (WGS) entry which is preliminary data.</text>
</comment>
<sequence>MDMDDVVSLGGDDDAQDNENVPDIPVEGTPKASIQEATPVLHEEIMAEGPGPSDSELQLAKRVVQLERDNERLLAENAALHSRFPAHTTTIPVSSPNTTPHAPLVIPHELLPTLSLLRKHIAELTRDNEALRYTFLGTRSATSTVTPPTASSSKITLDLPSTPASSTLAATSNVDLVDASGSSSASGMKTGHEVDVGAVLGRVKELVKENEELGEMVLEAGRATTAPWEKALEESRAVISSLDSDLTHHLSVIQALRTEVGSLKSKPIPLGPKTSQAPVPREATATSTLSAKSQPRHDDRRHRGNSNNNSNNEHRGDRDRDRDRERSREPAPATMIRKVEGVGGGGVGSSGAELKIKGRGGVNSVERATSARSDSGGAGGSLPNGHRQTGRREEDREPKRRR</sequence>
<evidence type="ECO:0000256" key="2">
    <source>
        <dbReference type="SAM" id="MobiDB-lite"/>
    </source>
</evidence>
<name>A0A1Y2BJD9_9TREE</name>
<dbReference type="InParanoid" id="A0A1Y2BJD9"/>
<feature type="compositionally biased region" description="Basic and acidic residues" evidence="2">
    <location>
        <begin position="312"/>
        <end position="329"/>
    </location>
</feature>
<feature type="compositionally biased region" description="Acidic residues" evidence="2">
    <location>
        <begin position="1"/>
        <end position="17"/>
    </location>
</feature>
<accession>A0A1Y2BJD9</accession>
<dbReference type="OrthoDB" id="2576031at2759"/>
<feature type="region of interest" description="Disordered" evidence="2">
    <location>
        <begin position="1"/>
        <end position="31"/>
    </location>
</feature>
<reference evidence="3 4" key="1">
    <citation type="submission" date="2016-07" db="EMBL/GenBank/DDBJ databases">
        <title>Pervasive Adenine N6-methylation of Active Genes in Fungi.</title>
        <authorList>
            <consortium name="DOE Joint Genome Institute"/>
            <person name="Mondo S.J."/>
            <person name="Dannebaum R.O."/>
            <person name="Kuo R.C."/>
            <person name="Labutti K."/>
            <person name="Haridas S."/>
            <person name="Kuo A."/>
            <person name="Salamov A."/>
            <person name="Ahrendt S.R."/>
            <person name="Lipzen A."/>
            <person name="Sullivan W."/>
            <person name="Andreopoulos W.B."/>
            <person name="Clum A."/>
            <person name="Lindquist E."/>
            <person name="Daum C."/>
            <person name="Ramamoorthy G.K."/>
            <person name="Gryganskyi A."/>
            <person name="Culley D."/>
            <person name="Magnuson J.K."/>
            <person name="James T.Y."/>
            <person name="O'Malley M.A."/>
            <person name="Stajich J.E."/>
            <person name="Spatafora J.W."/>
            <person name="Visel A."/>
            <person name="Grigoriev I.V."/>
        </authorList>
    </citation>
    <scope>NUCLEOTIDE SEQUENCE [LARGE SCALE GENOMIC DNA]</scope>
    <source>
        <strain evidence="3 4">68-887.2</strain>
    </source>
</reference>